<comment type="caution">
    <text evidence="5">The sequence shown here is derived from an EMBL/GenBank/DDBJ whole genome shotgun (WGS) entry which is preliminary data.</text>
</comment>
<name>A0A821P830_9BILA</name>
<dbReference type="InterPro" id="IPR035892">
    <property type="entry name" value="C2_domain_sf"/>
</dbReference>
<dbReference type="GO" id="GO:0005509">
    <property type="term" value="F:calcium ion binding"/>
    <property type="evidence" value="ECO:0007669"/>
    <property type="project" value="TreeGrafter"/>
</dbReference>
<organism evidence="5 6">
    <name type="scientific">Rotaria socialis</name>
    <dbReference type="NCBI Taxonomy" id="392032"/>
    <lineage>
        <taxon>Eukaryota</taxon>
        <taxon>Metazoa</taxon>
        <taxon>Spiralia</taxon>
        <taxon>Gnathifera</taxon>
        <taxon>Rotifera</taxon>
        <taxon>Eurotatoria</taxon>
        <taxon>Bdelloidea</taxon>
        <taxon>Philodinida</taxon>
        <taxon>Philodinidae</taxon>
        <taxon>Rotaria</taxon>
    </lineage>
</organism>
<evidence type="ECO:0000256" key="1">
    <source>
        <dbReference type="ARBA" id="ARBA00022723"/>
    </source>
</evidence>
<dbReference type="PANTHER" id="PTHR45911:SF4">
    <property type="entry name" value="MULTIPLE C2 AND TRANSMEMBRANE DOMAIN-CONTAINING PROTEIN"/>
    <property type="match status" value="1"/>
</dbReference>
<dbReference type="Proteomes" id="UP000663838">
    <property type="component" value="Unassembled WGS sequence"/>
</dbReference>
<reference evidence="5" key="1">
    <citation type="submission" date="2021-02" db="EMBL/GenBank/DDBJ databases">
        <authorList>
            <person name="Nowell W R."/>
        </authorList>
    </citation>
    <scope>NUCLEOTIDE SEQUENCE</scope>
</reference>
<dbReference type="SUPFAM" id="SSF49562">
    <property type="entry name" value="C2 domain (Calcium/lipid-binding domain, CaLB)"/>
    <property type="match status" value="1"/>
</dbReference>
<evidence type="ECO:0000259" key="3">
    <source>
        <dbReference type="PROSITE" id="PS50004"/>
    </source>
</evidence>
<evidence type="ECO:0000313" key="5">
    <source>
        <dbReference type="EMBL" id="CAF4800384.1"/>
    </source>
</evidence>
<keyword evidence="2" id="KW-0106">Calcium</keyword>
<dbReference type="InterPro" id="IPR000008">
    <property type="entry name" value="C2_dom"/>
</dbReference>
<dbReference type="PROSITE" id="PS50004">
    <property type="entry name" value="C2"/>
    <property type="match status" value="1"/>
</dbReference>
<dbReference type="CDD" id="cd00030">
    <property type="entry name" value="C2"/>
    <property type="match status" value="1"/>
</dbReference>
<dbReference type="SMART" id="SM00239">
    <property type="entry name" value="C2"/>
    <property type="match status" value="1"/>
</dbReference>
<keyword evidence="1" id="KW-0479">Metal-binding</keyword>
<dbReference type="Gene3D" id="2.60.40.150">
    <property type="entry name" value="C2 domain"/>
    <property type="match status" value="1"/>
</dbReference>
<dbReference type="AlphaFoldDB" id="A0A821P830"/>
<dbReference type="PANTHER" id="PTHR45911">
    <property type="entry name" value="C2 DOMAIN-CONTAINING PROTEIN"/>
    <property type="match status" value="1"/>
</dbReference>
<evidence type="ECO:0000313" key="4">
    <source>
        <dbReference type="EMBL" id="CAF4580447.1"/>
    </source>
</evidence>
<evidence type="ECO:0000256" key="2">
    <source>
        <dbReference type="ARBA" id="ARBA00022837"/>
    </source>
</evidence>
<proteinExistence type="predicted"/>
<accession>A0A821P830</accession>
<dbReference type="EMBL" id="CAJOBQ010002815">
    <property type="protein sequence ID" value="CAF4580447.1"/>
    <property type="molecule type" value="Genomic_DNA"/>
</dbReference>
<dbReference type="Pfam" id="PF00168">
    <property type="entry name" value="C2"/>
    <property type="match status" value="1"/>
</dbReference>
<sequence length="130" mass="14998">MPAGVLEVNIIEGRSLKNCDFFGENDAYVEIYMDKRYKQRTVTIKNSNNPVWNERLTFNIHKNDGTIHFDVYDADLIGRDTIGKCQVNLKQVFNTGAFDEWIKLPAHFGLSSRGEIHVKMNFTVNNSLVW</sequence>
<dbReference type="Proteomes" id="UP000663862">
    <property type="component" value="Unassembled WGS sequence"/>
</dbReference>
<protein>
    <recommendedName>
        <fullName evidence="3">C2 domain-containing protein</fullName>
    </recommendedName>
</protein>
<dbReference type="EMBL" id="CAJOBS010002223">
    <property type="protein sequence ID" value="CAF4800384.1"/>
    <property type="molecule type" value="Genomic_DNA"/>
</dbReference>
<feature type="domain" description="C2" evidence="3">
    <location>
        <begin position="1"/>
        <end position="102"/>
    </location>
</feature>
<evidence type="ECO:0000313" key="6">
    <source>
        <dbReference type="Proteomes" id="UP000663838"/>
    </source>
</evidence>
<dbReference type="GO" id="GO:0016020">
    <property type="term" value="C:membrane"/>
    <property type="evidence" value="ECO:0007669"/>
    <property type="project" value="TreeGrafter"/>
</dbReference>
<gene>
    <name evidence="5" type="ORF">TOA249_LOCUS23320</name>
    <name evidence="4" type="ORF">TSG867_LOCUS26541</name>
</gene>